<evidence type="ECO:0000256" key="14">
    <source>
        <dbReference type="ARBA" id="ARBA00023015"/>
    </source>
</evidence>
<keyword evidence="9" id="KW-0862">Zinc</keyword>
<gene>
    <name evidence="23" type="ORF">MAM1_0177d07313</name>
</gene>
<comment type="subcellular location">
    <subcellularLocation>
        <location evidence="3">Nucleus</location>
    </subcellularLocation>
</comment>
<evidence type="ECO:0000256" key="9">
    <source>
        <dbReference type="ARBA" id="ARBA00022833"/>
    </source>
</evidence>
<feature type="compositionally biased region" description="Basic and acidic residues" evidence="20">
    <location>
        <begin position="646"/>
        <end position="655"/>
    </location>
</feature>
<comment type="cofactor">
    <cofactor evidence="1">
        <name>Fe(2+)</name>
        <dbReference type="ChEBI" id="CHEBI:29033"/>
    </cofactor>
</comment>
<dbReference type="PROSITE" id="PS50016">
    <property type="entry name" value="ZF_PHD_2"/>
    <property type="match status" value="1"/>
</dbReference>
<evidence type="ECO:0000256" key="17">
    <source>
        <dbReference type="ARBA" id="ARBA00031083"/>
    </source>
</evidence>
<dbReference type="InterPro" id="IPR011011">
    <property type="entry name" value="Znf_FYVE_PHD"/>
</dbReference>
<feature type="compositionally biased region" description="Low complexity" evidence="20">
    <location>
        <begin position="632"/>
        <end position="642"/>
    </location>
</feature>
<name>A0A0C9MK38_9FUNG</name>
<evidence type="ECO:0000256" key="18">
    <source>
        <dbReference type="ARBA" id="ARBA00047915"/>
    </source>
</evidence>
<dbReference type="Pfam" id="PF17811">
    <property type="entry name" value="JHD"/>
    <property type="match status" value="1"/>
</dbReference>
<dbReference type="Pfam" id="PF02373">
    <property type="entry name" value="JmjC"/>
    <property type="match status" value="1"/>
</dbReference>
<keyword evidence="12" id="KW-0560">Oxidoreductase</keyword>
<evidence type="ECO:0000256" key="3">
    <source>
        <dbReference type="ARBA" id="ARBA00004123"/>
    </source>
</evidence>
<comment type="catalytic activity">
    <reaction evidence="18">
        <text>N(6),N(6)-dimethyl-L-lysyl(36)-[histone H3] + 2 2-oxoglutarate + 2 O2 = L-lysyl(36)-[histone H3] + 2 formaldehyde + 2 succinate + 2 CO2</text>
        <dbReference type="Rhea" id="RHEA:42032"/>
        <dbReference type="Rhea" id="RHEA-COMP:9785"/>
        <dbReference type="Rhea" id="RHEA-COMP:9787"/>
        <dbReference type="ChEBI" id="CHEBI:15379"/>
        <dbReference type="ChEBI" id="CHEBI:16526"/>
        <dbReference type="ChEBI" id="CHEBI:16810"/>
        <dbReference type="ChEBI" id="CHEBI:16842"/>
        <dbReference type="ChEBI" id="CHEBI:29969"/>
        <dbReference type="ChEBI" id="CHEBI:30031"/>
        <dbReference type="ChEBI" id="CHEBI:61976"/>
        <dbReference type="EC" id="1.14.11.27"/>
    </reaction>
</comment>
<evidence type="ECO:0000313" key="24">
    <source>
        <dbReference type="Proteomes" id="UP000053815"/>
    </source>
</evidence>
<dbReference type="EC" id="1.14.11.27" evidence="5"/>
<evidence type="ECO:0000256" key="1">
    <source>
        <dbReference type="ARBA" id="ARBA00001954"/>
    </source>
</evidence>
<evidence type="ECO:0000256" key="2">
    <source>
        <dbReference type="ARBA" id="ARBA00003909"/>
    </source>
</evidence>
<accession>A0A0C9MK38</accession>
<evidence type="ECO:0000256" key="10">
    <source>
        <dbReference type="ARBA" id="ARBA00022853"/>
    </source>
</evidence>
<evidence type="ECO:0000256" key="6">
    <source>
        <dbReference type="ARBA" id="ARBA00015153"/>
    </source>
</evidence>
<evidence type="ECO:0000313" key="23">
    <source>
        <dbReference type="EMBL" id="GAN07809.1"/>
    </source>
</evidence>
<dbReference type="SMART" id="SM00249">
    <property type="entry name" value="PHD"/>
    <property type="match status" value="1"/>
</dbReference>
<dbReference type="InterPro" id="IPR041070">
    <property type="entry name" value="JHD"/>
</dbReference>
<dbReference type="EMBL" id="DF836466">
    <property type="protein sequence ID" value="GAN07809.1"/>
    <property type="molecule type" value="Genomic_DNA"/>
</dbReference>
<dbReference type="AlphaFoldDB" id="A0A0C9MK38"/>
<feature type="domain" description="PHD-type" evidence="21">
    <location>
        <begin position="1"/>
        <end position="52"/>
    </location>
</feature>
<dbReference type="PROSITE" id="PS01359">
    <property type="entry name" value="ZF_PHD_1"/>
    <property type="match status" value="1"/>
</dbReference>
<evidence type="ECO:0000256" key="12">
    <source>
        <dbReference type="ARBA" id="ARBA00023002"/>
    </source>
</evidence>
<keyword evidence="8 19" id="KW-0863">Zinc-finger</keyword>
<evidence type="ECO:0000256" key="4">
    <source>
        <dbReference type="ARBA" id="ARBA00008037"/>
    </source>
</evidence>
<feature type="compositionally biased region" description="Polar residues" evidence="20">
    <location>
        <begin position="610"/>
        <end position="625"/>
    </location>
</feature>
<dbReference type="InterPro" id="IPR001965">
    <property type="entry name" value="Znf_PHD"/>
</dbReference>
<sequence length="655" mass="75710">MGGCRYCTPGAEGPIDKWIACDACQEWFHWHCLKLDNVDQIETYHCPECVLKHGPTTCEYLQEKNLLVHNYPTKAHKYSLDKPHQKQRKSSRSQARLNYADLNEGNAAGDERIWGKLLAVKSFKRDKFKRYTAKQVNMDLLRKTGLREPFVVEQNEPELDMRMPKSDITVYDIARLVGGDDHPVEVIDVASQSESPGWTMGRWAEYFHSKERDRIRNVISLEISGSDLADQITRPKIVRDMDWIDLMWPVEKHPEEFPKVQLYCLMGTKDSYTDFHIDFGGSSVFYHILSGAKTFYFIEPTPKNLKKYQKWSSTSEQSTTFLGDEVKECYQVKLTAGNTMIIPAGWIHAVYTPEDAIVIGGNFLQSFNIGTQLTVYAIEQVTNVPLKFRFPYYKRLNWYALAKFDTWLQHEETAKKLSYFELESIALLATFLHKDIKQNDEGEAIQKEGSVANADRKQLEIPDTIKDPIGLTKRVLKLVTTIIKEMSRQEKEQQKEQPPRKLVIRMKAPTPKPVVMPAKKQDEEEDDVYFHDEEEDDLEEDYKLDADDDEFNVEDEDYDEEDTMPITDNTNNSNTKIKKPFQRKANKKKTQIAHKQQETNDNSSSDDDSMGTSRSKSMDSISGLFSNRKRSLSNSGKSSQKSTKQRILDRVSRRH</sequence>
<dbReference type="SMART" id="SM00558">
    <property type="entry name" value="JmjC"/>
    <property type="match status" value="1"/>
</dbReference>
<evidence type="ECO:0000256" key="16">
    <source>
        <dbReference type="ARBA" id="ARBA00023242"/>
    </source>
</evidence>
<evidence type="ECO:0000256" key="8">
    <source>
        <dbReference type="ARBA" id="ARBA00022771"/>
    </source>
</evidence>
<evidence type="ECO:0000256" key="13">
    <source>
        <dbReference type="ARBA" id="ARBA00023004"/>
    </source>
</evidence>
<comment type="function">
    <text evidence="2">Histone demethylase that specifically demethylates 'Lys-36' of histone H3, thereby playing a central role in histone code.</text>
</comment>
<dbReference type="PANTHER" id="PTHR23123">
    <property type="entry name" value="PHD/F-BOX CONTAINING PROTEIN"/>
    <property type="match status" value="1"/>
</dbReference>
<keyword evidence="13" id="KW-0408">Iron</keyword>
<feature type="region of interest" description="Disordered" evidence="20">
    <location>
        <begin position="488"/>
        <end position="655"/>
    </location>
</feature>
<keyword evidence="24" id="KW-1185">Reference proteome</keyword>
<feature type="compositionally biased region" description="Basic and acidic residues" evidence="20">
    <location>
        <begin position="488"/>
        <end position="499"/>
    </location>
</feature>
<feature type="domain" description="JmjC" evidence="22">
    <location>
        <begin position="223"/>
        <end position="380"/>
    </location>
</feature>
<evidence type="ECO:0000256" key="20">
    <source>
        <dbReference type="SAM" id="MobiDB-lite"/>
    </source>
</evidence>
<feature type="compositionally biased region" description="Polar residues" evidence="20">
    <location>
        <begin position="566"/>
        <end position="575"/>
    </location>
</feature>
<keyword evidence="7" id="KW-0479">Metal-binding</keyword>
<dbReference type="PROSITE" id="PS51184">
    <property type="entry name" value="JMJC"/>
    <property type="match status" value="1"/>
</dbReference>
<dbReference type="InterPro" id="IPR050690">
    <property type="entry name" value="JHDM1_Histone_Demethylase"/>
</dbReference>
<dbReference type="Proteomes" id="UP000053815">
    <property type="component" value="Unassembled WGS sequence"/>
</dbReference>
<keyword evidence="14" id="KW-0805">Transcription regulation</keyword>
<feature type="compositionally biased region" description="Basic residues" evidence="20">
    <location>
        <begin position="576"/>
        <end position="592"/>
    </location>
</feature>
<evidence type="ECO:0000256" key="11">
    <source>
        <dbReference type="ARBA" id="ARBA00022964"/>
    </source>
</evidence>
<evidence type="ECO:0000259" key="22">
    <source>
        <dbReference type="PROSITE" id="PS51184"/>
    </source>
</evidence>
<evidence type="ECO:0000256" key="19">
    <source>
        <dbReference type="PROSITE-ProRule" id="PRU00146"/>
    </source>
</evidence>
<comment type="similarity">
    <text evidence="4">Belongs to the JHDM1 histone demethylase family.</text>
</comment>
<evidence type="ECO:0000256" key="5">
    <source>
        <dbReference type="ARBA" id="ARBA00013246"/>
    </source>
</evidence>
<keyword evidence="10" id="KW-0156">Chromatin regulator</keyword>
<reference evidence="23" key="1">
    <citation type="submission" date="2014-09" db="EMBL/GenBank/DDBJ databases">
        <title>Draft genome sequence of an oleaginous Mucoromycotina fungus Mucor ambiguus NBRC6742.</title>
        <authorList>
            <person name="Takeda I."/>
            <person name="Yamane N."/>
            <person name="Morita T."/>
            <person name="Tamano K."/>
            <person name="Machida M."/>
            <person name="Baker S."/>
            <person name="Koike H."/>
        </authorList>
    </citation>
    <scope>NUCLEOTIDE SEQUENCE</scope>
    <source>
        <strain evidence="23">NBRC 6742</strain>
    </source>
</reference>
<keyword evidence="15" id="KW-0804">Transcription</keyword>
<protein>
    <recommendedName>
        <fullName evidence="6">JmjC domain-containing histone demethylation protein 1</fullName>
        <ecNumber evidence="5">1.14.11.27</ecNumber>
    </recommendedName>
    <alternativeName>
        <fullName evidence="17">[Histone-H3]-lysine-36 demethylase 1</fullName>
    </alternativeName>
</protein>
<dbReference type="InterPro" id="IPR019786">
    <property type="entry name" value="Zinc_finger_PHD-type_CS"/>
</dbReference>
<evidence type="ECO:0000256" key="15">
    <source>
        <dbReference type="ARBA" id="ARBA00023163"/>
    </source>
</evidence>
<dbReference type="GO" id="GO:0140680">
    <property type="term" value="F:histone H3K36me/H3K36me2 demethylase activity"/>
    <property type="evidence" value="ECO:0007669"/>
    <property type="project" value="UniProtKB-EC"/>
</dbReference>
<dbReference type="SUPFAM" id="SSF57903">
    <property type="entry name" value="FYVE/PHD zinc finger"/>
    <property type="match status" value="1"/>
</dbReference>
<dbReference type="InterPro" id="IPR019787">
    <property type="entry name" value="Znf_PHD-finger"/>
</dbReference>
<evidence type="ECO:0000256" key="7">
    <source>
        <dbReference type="ARBA" id="ARBA00022723"/>
    </source>
</evidence>
<evidence type="ECO:0000259" key="21">
    <source>
        <dbReference type="PROSITE" id="PS50016"/>
    </source>
</evidence>
<keyword evidence="16" id="KW-0539">Nucleus</keyword>
<dbReference type="SUPFAM" id="SSF51197">
    <property type="entry name" value="Clavaminate synthase-like"/>
    <property type="match status" value="1"/>
</dbReference>
<dbReference type="GO" id="GO:0008270">
    <property type="term" value="F:zinc ion binding"/>
    <property type="evidence" value="ECO:0007669"/>
    <property type="project" value="UniProtKB-KW"/>
</dbReference>
<proteinExistence type="inferred from homology"/>
<organism evidence="23">
    <name type="scientific">Mucor ambiguus</name>
    <dbReference type="NCBI Taxonomy" id="91626"/>
    <lineage>
        <taxon>Eukaryota</taxon>
        <taxon>Fungi</taxon>
        <taxon>Fungi incertae sedis</taxon>
        <taxon>Mucoromycota</taxon>
        <taxon>Mucoromycotina</taxon>
        <taxon>Mucoromycetes</taxon>
        <taxon>Mucorales</taxon>
        <taxon>Mucorineae</taxon>
        <taxon>Mucoraceae</taxon>
        <taxon>Mucor</taxon>
    </lineage>
</organism>
<dbReference type="OrthoDB" id="5876800at2759"/>
<feature type="compositionally biased region" description="Acidic residues" evidence="20">
    <location>
        <begin position="523"/>
        <end position="563"/>
    </location>
</feature>
<dbReference type="InterPro" id="IPR003347">
    <property type="entry name" value="JmjC_dom"/>
</dbReference>
<dbReference type="GO" id="GO:0005634">
    <property type="term" value="C:nucleus"/>
    <property type="evidence" value="ECO:0007669"/>
    <property type="project" value="UniProtKB-SubCell"/>
</dbReference>
<dbReference type="STRING" id="91626.A0A0C9MK38"/>
<keyword evidence="11" id="KW-0223">Dioxygenase</keyword>
<dbReference type="Gene3D" id="2.60.120.650">
    <property type="entry name" value="Cupin"/>
    <property type="match status" value="1"/>
</dbReference>